<protein>
    <submittedName>
        <fullName evidence="2">Uncharacterized protein</fullName>
    </submittedName>
</protein>
<proteinExistence type="predicted"/>
<evidence type="ECO:0000313" key="3">
    <source>
        <dbReference type="Proteomes" id="UP000002747"/>
    </source>
</evidence>
<dbReference type="AlphaFoldDB" id="C7BMW1"/>
<keyword evidence="1" id="KW-1133">Transmembrane helix</keyword>
<evidence type="ECO:0000256" key="1">
    <source>
        <dbReference type="SAM" id="Phobius"/>
    </source>
</evidence>
<keyword evidence="1" id="KW-0812">Transmembrane</keyword>
<dbReference type="Proteomes" id="UP000002747">
    <property type="component" value="Chromosome"/>
</dbReference>
<feature type="transmembrane region" description="Helical" evidence="1">
    <location>
        <begin position="12"/>
        <end position="30"/>
    </location>
</feature>
<evidence type="ECO:0000313" key="2">
    <source>
        <dbReference type="EMBL" id="CAQ82947.1"/>
    </source>
</evidence>
<name>C7BMW1_PHOAA</name>
<accession>C7BMW1</accession>
<keyword evidence="1" id="KW-0472">Membrane</keyword>
<sequence length="36" mass="4296">MLIKLILPDVTIYFTHRFLFILIISSASNCHKQQQY</sequence>
<gene>
    <name evidence="2" type="ordered locus">PAU_00855</name>
</gene>
<reference evidence="2 3" key="1">
    <citation type="journal article" date="2009" name="BMC Genomics">
        <title>Comparative genomics of the emerging human pathogen Photorhabdus asymbiotica with the insect pathogen Photorhabdus luminescens.</title>
        <authorList>
            <person name="Wilkinson P."/>
            <person name="Waterfield N.R."/>
            <person name="Crossman L."/>
            <person name="Corton C."/>
            <person name="Sanchez-Contreras M."/>
            <person name="Vlisidou I."/>
            <person name="Barron A."/>
            <person name="Bignell A."/>
            <person name="Clark L."/>
            <person name="Ormond D."/>
            <person name="Mayho M."/>
            <person name="Bason N."/>
            <person name="Smith F."/>
            <person name="Simmonds M."/>
            <person name="Churcher C."/>
            <person name="Harris D."/>
            <person name="Thompson N.R."/>
            <person name="Quail M."/>
            <person name="Parkhill J."/>
            <person name="ffrench-Constant R.H."/>
        </authorList>
    </citation>
    <scope>NUCLEOTIDE SEQUENCE [LARGE SCALE GENOMIC DNA]</scope>
    <source>
        <strain evidence="3">ATCC 43949 / 3105-77</strain>
    </source>
</reference>
<dbReference type="KEGG" id="pay:PAU_00855"/>
<organism evidence="2 3">
    <name type="scientific">Photorhabdus asymbiotica subsp. asymbiotica (strain ATCC 43949 / 3105-77)</name>
    <name type="common">Xenorhabdus luminescens (strain 2)</name>
    <dbReference type="NCBI Taxonomy" id="553480"/>
    <lineage>
        <taxon>Bacteria</taxon>
        <taxon>Pseudomonadati</taxon>
        <taxon>Pseudomonadota</taxon>
        <taxon>Gammaproteobacteria</taxon>
        <taxon>Enterobacterales</taxon>
        <taxon>Morganellaceae</taxon>
        <taxon>Photorhabdus</taxon>
    </lineage>
</organism>
<dbReference type="EMBL" id="FM162591">
    <property type="protein sequence ID" value="CAQ82947.1"/>
    <property type="molecule type" value="Genomic_DNA"/>
</dbReference>